<dbReference type="Gene3D" id="6.10.140.10">
    <property type="match status" value="1"/>
</dbReference>
<dbReference type="InterPro" id="IPR010997">
    <property type="entry name" value="HRDC-like_sf"/>
</dbReference>
<protein>
    <recommendedName>
        <fullName evidence="1">DNA-directed RNA polymerase subunit Rpo4</fullName>
        <ecNumber evidence="1">2.7.7.6</ecNumber>
    </recommendedName>
    <alternativeName>
        <fullName evidence="1">DNA-directed RNA polymerase subunit F</fullName>
    </alternativeName>
</protein>
<reference evidence="2 3" key="1">
    <citation type="journal article" date="2015" name="Appl. Environ. Microbiol.">
        <title>The Geoglobus acetivorans genome: Fe(III) reduction, acetate utilization, autotrophic growth, and degradation of aromatic compounds in a hyperthermophilic archaeon.</title>
        <authorList>
            <person name="Mardanov A.V."/>
            <person name="Slododkina G.B."/>
            <person name="Slobodkin A.I."/>
            <person name="Beletsky A.V."/>
            <person name="Gavrilov S.N."/>
            <person name="Kublanov I.V."/>
            <person name="Bonch-Osmolovskaya E.A."/>
            <person name="Skryabin K.G."/>
            <person name="Ravin N.V."/>
        </authorList>
    </citation>
    <scope>NUCLEOTIDE SEQUENCE [LARGE SCALE GENOMIC DNA]</scope>
    <source>
        <strain evidence="2 3">SBH6</strain>
    </source>
</reference>
<dbReference type="InterPro" id="IPR044876">
    <property type="entry name" value="HRDC_dom_sf"/>
</dbReference>
<dbReference type="Gene3D" id="1.10.150.80">
    <property type="entry name" value="HRDC domain"/>
    <property type="match status" value="1"/>
</dbReference>
<comment type="catalytic activity">
    <reaction evidence="1">
        <text>RNA(n) + a ribonucleoside 5'-triphosphate = RNA(n+1) + diphosphate</text>
        <dbReference type="Rhea" id="RHEA:21248"/>
        <dbReference type="Rhea" id="RHEA-COMP:14527"/>
        <dbReference type="Rhea" id="RHEA-COMP:17342"/>
        <dbReference type="ChEBI" id="CHEBI:33019"/>
        <dbReference type="ChEBI" id="CHEBI:61557"/>
        <dbReference type="ChEBI" id="CHEBI:140395"/>
        <dbReference type="EC" id="2.7.7.6"/>
    </reaction>
</comment>
<evidence type="ECO:0000256" key="1">
    <source>
        <dbReference type="HAMAP-Rule" id="MF_00864"/>
    </source>
</evidence>
<dbReference type="Pfam" id="PF03874">
    <property type="entry name" value="RNA_pol_Rpb4"/>
    <property type="match status" value="1"/>
</dbReference>
<proteinExistence type="inferred from homology"/>
<evidence type="ECO:0000313" key="3">
    <source>
        <dbReference type="Proteomes" id="UP000030624"/>
    </source>
</evidence>
<name>A0A0A7GF22_GEOAI</name>
<dbReference type="RefSeq" id="WP_048092224.1">
    <property type="nucleotide sequence ID" value="NZ_CP009552.1"/>
</dbReference>
<comment type="function">
    <text evidence="1">DNA-dependent RNA polymerase (RNAP) catalyzes the transcription of DNA into RNA using the four ribonucleoside triphosphates as substrates. This subunit is less well bound than the others.</text>
</comment>
<comment type="subcellular location">
    <subcellularLocation>
        <location evidence="1">Cytoplasm</location>
    </subcellularLocation>
</comment>
<dbReference type="GeneID" id="24797972"/>
<keyword evidence="1" id="KW-0808">Transferase</keyword>
<dbReference type="PIRSF" id="PIRSF005053">
    <property type="entry name" value="RNA_pol_F_arch"/>
    <property type="match status" value="1"/>
</dbReference>
<dbReference type="eggNOG" id="arCOG01016">
    <property type="taxonomic scope" value="Archaea"/>
</dbReference>
<comment type="similarity">
    <text evidence="1">Belongs to the eukaryotic RPB4 RNA polymerase subunit family.</text>
</comment>
<organism evidence="2 3">
    <name type="scientific">Geoglobus acetivorans</name>
    <dbReference type="NCBI Taxonomy" id="565033"/>
    <lineage>
        <taxon>Archaea</taxon>
        <taxon>Methanobacteriati</taxon>
        <taxon>Methanobacteriota</taxon>
        <taxon>Archaeoglobi</taxon>
        <taxon>Archaeoglobales</taxon>
        <taxon>Archaeoglobaceae</taxon>
        <taxon>Geoglobus</taxon>
    </lineage>
</organism>
<dbReference type="PANTHER" id="PTHR39646:SF1">
    <property type="entry name" value="DNA-DIRECTED RNA POLYMERASE SUBUNIT RPO4"/>
    <property type="match status" value="1"/>
</dbReference>
<dbReference type="SUPFAM" id="SSF47819">
    <property type="entry name" value="HRDC-like"/>
    <property type="match status" value="1"/>
</dbReference>
<dbReference type="GO" id="GO:0006352">
    <property type="term" value="P:DNA-templated transcription initiation"/>
    <property type="evidence" value="ECO:0007669"/>
    <property type="project" value="InterPro"/>
</dbReference>
<dbReference type="InterPro" id="IPR010924">
    <property type="entry name" value="Rpo4"/>
</dbReference>
<dbReference type="GO" id="GO:0003899">
    <property type="term" value="F:DNA-directed RNA polymerase activity"/>
    <property type="evidence" value="ECO:0007669"/>
    <property type="project" value="UniProtKB-UniRule"/>
</dbReference>
<gene>
    <name evidence="1" type="primary">rpo4</name>
    <name evidence="1" type="synonym">rpoF</name>
    <name evidence="2" type="ORF">GACE_1387</name>
</gene>
<keyword evidence="1" id="KW-0963">Cytoplasm</keyword>
<dbReference type="GO" id="GO:0000428">
    <property type="term" value="C:DNA-directed RNA polymerase complex"/>
    <property type="evidence" value="ECO:0007669"/>
    <property type="project" value="UniProtKB-KW"/>
</dbReference>
<dbReference type="STRING" id="565033.GACE_1387"/>
<dbReference type="InterPro" id="IPR005574">
    <property type="entry name" value="Rpb4/RPC9"/>
</dbReference>
<dbReference type="Proteomes" id="UP000030624">
    <property type="component" value="Chromosome"/>
</dbReference>
<accession>A0A0A7GF22</accession>
<evidence type="ECO:0000313" key="2">
    <source>
        <dbReference type="EMBL" id="AIY90428.1"/>
    </source>
</evidence>
<dbReference type="KEGG" id="gac:GACE_1387"/>
<comment type="subunit">
    <text evidence="1">Part of the RNA polymerase complex. Forms a stalk with Rpo7 that extends from the main structure.</text>
</comment>
<dbReference type="GO" id="GO:0005737">
    <property type="term" value="C:cytoplasm"/>
    <property type="evidence" value="ECO:0007669"/>
    <property type="project" value="UniProtKB-SubCell"/>
</dbReference>
<dbReference type="EMBL" id="CP009552">
    <property type="protein sequence ID" value="AIY90428.1"/>
    <property type="molecule type" value="Genomic_DNA"/>
</dbReference>
<keyword evidence="1" id="KW-0804">Transcription</keyword>
<dbReference type="AlphaFoldDB" id="A0A0A7GF22"/>
<keyword evidence="1 2" id="KW-0240">DNA-directed RNA polymerase</keyword>
<dbReference type="HOGENOM" id="CLU_165892_0_0_2"/>
<dbReference type="EC" id="2.7.7.6" evidence="1"/>
<dbReference type="GO" id="GO:0000166">
    <property type="term" value="F:nucleotide binding"/>
    <property type="evidence" value="ECO:0007669"/>
    <property type="project" value="InterPro"/>
</dbReference>
<dbReference type="HAMAP" id="MF_00864">
    <property type="entry name" value="RNApol_arch_Rpo4"/>
    <property type="match status" value="1"/>
</dbReference>
<dbReference type="PANTHER" id="PTHR39646">
    <property type="entry name" value="RNA POLYMERASE RPB4"/>
    <property type="match status" value="1"/>
</dbReference>
<keyword evidence="1" id="KW-0548">Nucleotidyltransferase</keyword>
<sequence length="116" mass="13513">MTFKEVLDFQYLTLAEAKERLSEIVEKRKEVAELSFETRKTLNYLNAVTKLDAETSRKLVEELEKLPHVSTEIAIKIADILPDIPDEIRVIYAKERITLTPEQIQEILDIVAKYKH</sequence>